<evidence type="ECO:0000313" key="1">
    <source>
        <dbReference type="EMBL" id="KAH3810909.1"/>
    </source>
</evidence>
<sequence length="143" mass="16727">MSDNRNVFFAPRNLGIDTKIINLLESTMTNRAILKRHIAFLNKVKYSDPNISNCASWDAPTLKLPERSEAELLYTVCSWFQEGSRKGDQFKRQYDCKERISRFLHHQKTLKQKSRIKSTVRSDLNSQAIPMSFWLSGFLRRLS</sequence>
<dbReference type="Proteomes" id="UP000828390">
    <property type="component" value="Unassembled WGS sequence"/>
</dbReference>
<name>A0A9D4G5H7_DREPO</name>
<dbReference type="AlphaFoldDB" id="A0A9D4G5H7"/>
<proteinExistence type="predicted"/>
<keyword evidence="2" id="KW-1185">Reference proteome</keyword>
<accession>A0A9D4G5H7</accession>
<gene>
    <name evidence="1" type="ORF">DPMN_139308</name>
</gene>
<organism evidence="1 2">
    <name type="scientific">Dreissena polymorpha</name>
    <name type="common">Zebra mussel</name>
    <name type="synonym">Mytilus polymorpha</name>
    <dbReference type="NCBI Taxonomy" id="45954"/>
    <lineage>
        <taxon>Eukaryota</taxon>
        <taxon>Metazoa</taxon>
        <taxon>Spiralia</taxon>
        <taxon>Lophotrochozoa</taxon>
        <taxon>Mollusca</taxon>
        <taxon>Bivalvia</taxon>
        <taxon>Autobranchia</taxon>
        <taxon>Heteroconchia</taxon>
        <taxon>Euheterodonta</taxon>
        <taxon>Imparidentia</taxon>
        <taxon>Neoheterodontei</taxon>
        <taxon>Myida</taxon>
        <taxon>Dreissenoidea</taxon>
        <taxon>Dreissenidae</taxon>
        <taxon>Dreissena</taxon>
    </lineage>
</organism>
<reference evidence="1" key="2">
    <citation type="submission" date="2020-11" db="EMBL/GenBank/DDBJ databases">
        <authorList>
            <person name="McCartney M.A."/>
            <person name="Auch B."/>
            <person name="Kono T."/>
            <person name="Mallez S."/>
            <person name="Becker A."/>
            <person name="Gohl D.M."/>
            <person name="Silverstein K.A.T."/>
            <person name="Koren S."/>
            <person name="Bechman K.B."/>
            <person name="Herman A."/>
            <person name="Abrahante J.E."/>
            <person name="Garbe J."/>
        </authorList>
    </citation>
    <scope>NUCLEOTIDE SEQUENCE</scope>
    <source>
        <strain evidence="1">Duluth1</strain>
        <tissue evidence="1">Whole animal</tissue>
    </source>
</reference>
<evidence type="ECO:0000313" key="2">
    <source>
        <dbReference type="Proteomes" id="UP000828390"/>
    </source>
</evidence>
<protein>
    <submittedName>
        <fullName evidence="1">Uncharacterized protein</fullName>
    </submittedName>
</protein>
<comment type="caution">
    <text evidence="1">The sequence shown here is derived from an EMBL/GenBank/DDBJ whole genome shotgun (WGS) entry which is preliminary data.</text>
</comment>
<dbReference type="EMBL" id="JAIWYP010000006">
    <property type="protein sequence ID" value="KAH3810909.1"/>
    <property type="molecule type" value="Genomic_DNA"/>
</dbReference>
<feature type="non-terminal residue" evidence="1">
    <location>
        <position position="1"/>
    </location>
</feature>
<reference evidence="1" key="1">
    <citation type="journal article" date="2019" name="bioRxiv">
        <title>The Genome of the Zebra Mussel, Dreissena polymorpha: A Resource for Invasive Species Research.</title>
        <authorList>
            <person name="McCartney M.A."/>
            <person name="Auch B."/>
            <person name="Kono T."/>
            <person name="Mallez S."/>
            <person name="Zhang Y."/>
            <person name="Obille A."/>
            <person name="Becker A."/>
            <person name="Abrahante J.E."/>
            <person name="Garbe J."/>
            <person name="Badalamenti J.P."/>
            <person name="Herman A."/>
            <person name="Mangelson H."/>
            <person name="Liachko I."/>
            <person name="Sullivan S."/>
            <person name="Sone E.D."/>
            <person name="Koren S."/>
            <person name="Silverstein K.A.T."/>
            <person name="Beckman K.B."/>
            <person name="Gohl D.M."/>
        </authorList>
    </citation>
    <scope>NUCLEOTIDE SEQUENCE</scope>
    <source>
        <strain evidence="1">Duluth1</strain>
        <tissue evidence="1">Whole animal</tissue>
    </source>
</reference>